<dbReference type="GO" id="GO:0015658">
    <property type="term" value="F:branched-chain amino acid transmembrane transporter activity"/>
    <property type="evidence" value="ECO:0007669"/>
    <property type="project" value="InterPro"/>
</dbReference>
<reference evidence="8" key="1">
    <citation type="journal article" date="2015" name="MBio">
        <title>Genome-Resolved Metagenomic Analysis Reveals Roles for Candidate Phyla and Other Microbial Community Members in Biogeochemical Transformations in Oil Reservoirs.</title>
        <authorList>
            <person name="Hu P."/>
            <person name="Tom L."/>
            <person name="Singh A."/>
            <person name="Thomas B.C."/>
            <person name="Baker B.J."/>
            <person name="Piceno Y.M."/>
            <person name="Andersen G.L."/>
            <person name="Banfield J.F."/>
        </authorList>
    </citation>
    <scope>NUCLEOTIDE SEQUENCE [LARGE SCALE GENOMIC DNA]</scope>
</reference>
<feature type="domain" description="ABC transporter" evidence="6">
    <location>
        <begin position="2"/>
        <end position="234"/>
    </location>
</feature>
<dbReference type="PATRIC" id="fig|110500.4.peg.157"/>
<organism evidence="7 8">
    <name type="scientific">Pelotomaculum thermopropionicum</name>
    <dbReference type="NCBI Taxonomy" id="110500"/>
    <lineage>
        <taxon>Bacteria</taxon>
        <taxon>Bacillati</taxon>
        <taxon>Bacillota</taxon>
        <taxon>Clostridia</taxon>
        <taxon>Eubacteriales</taxon>
        <taxon>Desulfotomaculaceae</taxon>
        <taxon>Pelotomaculum</taxon>
    </lineage>
</organism>
<accession>A0A101HQF7</accession>
<name>A0A101HQF7_9FIRM</name>
<dbReference type="Gene3D" id="3.40.50.300">
    <property type="entry name" value="P-loop containing nucleotide triphosphate hydrolases"/>
    <property type="match status" value="1"/>
</dbReference>
<dbReference type="EMBL" id="LGGS01000167">
    <property type="protein sequence ID" value="KUK81226.1"/>
    <property type="molecule type" value="Genomic_DNA"/>
</dbReference>
<dbReference type="InterPro" id="IPR052156">
    <property type="entry name" value="BCAA_Transport_ATP-bd_LivF"/>
</dbReference>
<protein>
    <submittedName>
        <fullName evidence="7">ABC-type branched-chain amino acid transport system ATPase component</fullName>
    </submittedName>
</protein>
<evidence type="ECO:0000313" key="7">
    <source>
        <dbReference type="EMBL" id="KUK81226.1"/>
    </source>
</evidence>
<evidence type="ECO:0000256" key="2">
    <source>
        <dbReference type="ARBA" id="ARBA00022448"/>
    </source>
</evidence>
<evidence type="ECO:0000256" key="5">
    <source>
        <dbReference type="ARBA" id="ARBA00022970"/>
    </source>
</evidence>
<dbReference type="AlphaFoldDB" id="A0A101HQF7"/>
<dbReference type="InterPro" id="IPR017871">
    <property type="entry name" value="ABC_transporter-like_CS"/>
</dbReference>
<dbReference type="InterPro" id="IPR027417">
    <property type="entry name" value="P-loop_NTPase"/>
</dbReference>
<keyword evidence="4" id="KW-0067">ATP-binding</keyword>
<keyword evidence="3" id="KW-0547">Nucleotide-binding</keyword>
<keyword evidence="5" id="KW-0029">Amino-acid transport</keyword>
<dbReference type="InterPro" id="IPR003593">
    <property type="entry name" value="AAA+_ATPase"/>
</dbReference>
<dbReference type="SUPFAM" id="SSF52540">
    <property type="entry name" value="P-loop containing nucleoside triphosphate hydrolases"/>
    <property type="match status" value="1"/>
</dbReference>
<dbReference type="PIRSF" id="PIRSF039137">
    <property type="entry name" value="ABC_branched_ATPase"/>
    <property type="match status" value="1"/>
</dbReference>
<dbReference type="GO" id="GO:0005524">
    <property type="term" value="F:ATP binding"/>
    <property type="evidence" value="ECO:0007669"/>
    <property type="project" value="UniProtKB-KW"/>
</dbReference>
<dbReference type="PANTHER" id="PTHR43820:SF4">
    <property type="entry name" value="HIGH-AFFINITY BRANCHED-CHAIN AMINO ACID TRANSPORT ATP-BINDING PROTEIN LIVF"/>
    <property type="match status" value="1"/>
</dbReference>
<dbReference type="PANTHER" id="PTHR43820">
    <property type="entry name" value="HIGH-AFFINITY BRANCHED-CHAIN AMINO ACID TRANSPORT ATP-BINDING PROTEIN LIVF"/>
    <property type="match status" value="1"/>
</dbReference>
<dbReference type="CDD" id="cd03224">
    <property type="entry name" value="ABC_TM1139_LivF_branched"/>
    <property type="match status" value="1"/>
</dbReference>
<dbReference type="Pfam" id="PF00005">
    <property type="entry name" value="ABC_tran"/>
    <property type="match status" value="1"/>
</dbReference>
<evidence type="ECO:0000256" key="1">
    <source>
        <dbReference type="ARBA" id="ARBA00005417"/>
    </source>
</evidence>
<keyword evidence="2" id="KW-0813">Transport</keyword>
<dbReference type="SMART" id="SM00382">
    <property type="entry name" value="AAA"/>
    <property type="match status" value="1"/>
</dbReference>
<dbReference type="GO" id="GO:0015807">
    <property type="term" value="P:L-amino acid transport"/>
    <property type="evidence" value="ECO:0007669"/>
    <property type="project" value="TreeGrafter"/>
</dbReference>
<evidence type="ECO:0000256" key="4">
    <source>
        <dbReference type="ARBA" id="ARBA00022840"/>
    </source>
</evidence>
<dbReference type="InterPro" id="IPR003439">
    <property type="entry name" value="ABC_transporter-like_ATP-bd"/>
</dbReference>
<dbReference type="InterPro" id="IPR030660">
    <property type="entry name" value="ABC_branched_ATPase_LivF/BraG"/>
</dbReference>
<dbReference type="PROSITE" id="PS00211">
    <property type="entry name" value="ABC_TRANSPORTER_1"/>
    <property type="match status" value="1"/>
</dbReference>
<proteinExistence type="inferred from homology"/>
<comment type="similarity">
    <text evidence="1">Belongs to the ABC transporter superfamily.</text>
</comment>
<comment type="caution">
    <text evidence="7">The sequence shown here is derived from an EMBL/GenBank/DDBJ whole genome shotgun (WGS) entry which is preliminary data.</text>
</comment>
<evidence type="ECO:0000256" key="3">
    <source>
        <dbReference type="ARBA" id="ARBA00022741"/>
    </source>
</evidence>
<dbReference type="Proteomes" id="UP000054705">
    <property type="component" value="Unassembled WGS sequence"/>
</dbReference>
<gene>
    <name evidence="7" type="ORF">XD97_0702</name>
</gene>
<dbReference type="PROSITE" id="PS50893">
    <property type="entry name" value="ABC_TRANSPORTER_2"/>
    <property type="match status" value="1"/>
</dbReference>
<evidence type="ECO:0000313" key="8">
    <source>
        <dbReference type="Proteomes" id="UP000054705"/>
    </source>
</evidence>
<dbReference type="GO" id="GO:0016887">
    <property type="term" value="F:ATP hydrolysis activity"/>
    <property type="evidence" value="ECO:0007669"/>
    <property type="project" value="InterPro"/>
</dbReference>
<evidence type="ECO:0000259" key="6">
    <source>
        <dbReference type="PROSITE" id="PS50893"/>
    </source>
</evidence>
<sequence>MLKVKNLDVAYKDIQVLWDISFEVNQGELVVLLGANGAGKTTTLNAISGLLTIKGGTIDFMGQDLTRLPGHKIAGLGITHVPEGRRLFPEMSVRENLEMGSLFSEAKAKRKETMQKVYELFPILHERQNQEAGTLSGGQQQMLALGRGLMALPKLLILDEPSLGLAPVLVKQIFDKIKEINEDGVTVLLVEQNVVQTLNLCHRAYVLENGQITMTGRGEELLNDPHVKEAYLGI</sequence>